<feature type="compositionally biased region" description="Low complexity" evidence="9">
    <location>
        <begin position="292"/>
        <end position="301"/>
    </location>
</feature>
<accession>A0A976RUM9</accession>
<evidence type="ECO:0000256" key="6">
    <source>
        <dbReference type="ARBA" id="ARBA00023163"/>
    </source>
</evidence>
<proteinExistence type="evidence at transcript level"/>
<evidence type="ECO:0000256" key="5">
    <source>
        <dbReference type="ARBA" id="ARBA00023155"/>
    </source>
</evidence>
<dbReference type="SMART" id="SM00389">
    <property type="entry name" value="HOX"/>
    <property type="match status" value="1"/>
</dbReference>
<feature type="compositionally biased region" description="Low complexity" evidence="9">
    <location>
        <begin position="180"/>
        <end position="193"/>
    </location>
</feature>
<dbReference type="GO" id="GO:0006355">
    <property type="term" value="P:regulation of DNA-templated transcription"/>
    <property type="evidence" value="ECO:0007669"/>
    <property type="project" value="InterPro"/>
</dbReference>
<protein>
    <submittedName>
        <fullName evidence="11">TALE family protein</fullName>
    </submittedName>
</protein>
<dbReference type="PROSITE" id="PS50071">
    <property type="entry name" value="HOMEOBOX_2"/>
    <property type="match status" value="1"/>
</dbReference>
<evidence type="ECO:0000259" key="10">
    <source>
        <dbReference type="PROSITE" id="PS50071"/>
    </source>
</evidence>
<comment type="subcellular location">
    <subcellularLocation>
        <location evidence="1 8">Nucleus</location>
    </subcellularLocation>
</comment>
<dbReference type="Pfam" id="PF05920">
    <property type="entry name" value="Homeobox_KN"/>
    <property type="match status" value="1"/>
</dbReference>
<sequence length="771" mass="84134">MDSYFSVLKKKKKKKKKRLKKLYTSSIVEVHNISKRSMATYFHGNSEIQGGGDGGLQTLILMNPGYVGYSDTQPPQQPPPPPAGANFVFLNSNTPGANSLRLPHAPPSHTQQFVGFPLAAATASSPHDHPHGPPVVHSQQDISGLHAFLPRVHQYNLYGPSVDLGAAAARDVSRAQQGLSLSLSSSQQTGYGSFRPESEVPSQPLVTTTTTISPTSGDDVRVSGGSSSSASGISNGVNGMQRSVLLSTKYLKAAQELLDEVVSVGKGVMKSGAHESAKGTPNHGQAKDFGESSEMAASGEEVQNGKDNSSKRGTELTTAERQEIQMKKAKLVNILDEVEQRYRQYHHQMQIVISWFEQAAGIGSAKTYTALALQTISKQFRCLKDAILGQIRAASKSLGEEESLGGKNEGSRLKFVDNQLRQQRALQQLGMIQHNAWRPQRGLPERSVSVLRAWLFEHFLHPYPKDSDKLMLAKQTGLTRSQVSNWFINARVRLWKPMVEEMYIEEMKENEKNGSEDKASKSEQNEDSASRSTAPAEKTSTSMENQSKGFIIKQDNHHHHLGNQNVITPVSVSPTTSPTGVVQINNHVGFNLIGSPDMDSITQASPKKQRSIDMLHSPPTTTSVPSINMDVKVSDVNNNNEQQLSMKYERQNREGFSLLGAPTNFIGGFGSYPIGELGRFSSEQFPTPYSGNAVSLTLGLPHCENLSISGTHQSFLPSQNMQLGRGVEIGDANEYGSISTPTSSHSTSVYESINIQNRKRFAAQLLPDFVA</sequence>
<evidence type="ECO:0000256" key="3">
    <source>
        <dbReference type="ARBA" id="ARBA00023015"/>
    </source>
</evidence>
<feature type="region of interest" description="Disordered" evidence="9">
    <location>
        <begin position="508"/>
        <end position="544"/>
    </location>
</feature>
<dbReference type="PANTHER" id="PTHR11850">
    <property type="entry name" value="HOMEOBOX PROTEIN TRANSCRIPTION FACTORS"/>
    <property type="match status" value="1"/>
</dbReference>
<feature type="compositionally biased region" description="Basic and acidic residues" evidence="9">
    <location>
        <begin position="508"/>
        <end position="524"/>
    </location>
</feature>
<feature type="region of interest" description="Disordered" evidence="9">
    <location>
        <begin position="272"/>
        <end position="321"/>
    </location>
</feature>
<feature type="DNA-binding region" description="Homeobox" evidence="8">
    <location>
        <begin position="436"/>
        <end position="498"/>
    </location>
</feature>
<dbReference type="InterPro" id="IPR006563">
    <property type="entry name" value="POX_dom"/>
</dbReference>
<name>A0A976RUM9_GYMSY</name>
<evidence type="ECO:0000256" key="8">
    <source>
        <dbReference type="PROSITE-ProRule" id="PRU00108"/>
    </source>
</evidence>
<dbReference type="AlphaFoldDB" id="A0A976RUM9"/>
<feature type="domain" description="Homeobox" evidence="10">
    <location>
        <begin position="434"/>
        <end position="497"/>
    </location>
</feature>
<dbReference type="InterPro" id="IPR050224">
    <property type="entry name" value="TALE_homeobox"/>
</dbReference>
<evidence type="ECO:0000313" key="11">
    <source>
        <dbReference type="EMBL" id="URM60723.1"/>
    </source>
</evidence>
<dbReference type="InterPro" id="IPR001356">
    <property type="entry name" value="HD"/>
</dbReference>
<dbReference type="CDD" id="cd00086">
    <property type="entry name" value="homeodomain"/>
    <property type="match status" value="1"/>
</dbReference>
<dbReference type="InterPro" id="IPR009057">
    <property type="entry name" value="Homeodomain-like_sf"/>
</dbReference>
<reference evidence="11" key="1">
    <citation type="submission" date="2020-08" db="EMBL/GenBank/DDBJ databases">
        <title>Identification of Transcription Factors in Gymnema sylvestre.</title>
        <authorList>
            <person name="Kalariya K.A."/>
        </authorList>
    </citation>
    <scope>NUCLEOTIDE SEQUENCE</scope>
</reference>
<dbReference type="FunFam" id="1.10.10.60:FF:000117">
    <property type="entry name" value="BEL1-like homeodomain protein 9"/>
    <property type="match status" value="1"/>
</dbReference>
<dbReference type="Pfam" id="PF07526">
    <property type="entry name" value="POX"/>
    <property type="match status" value="1"/>
</dbReference>
<evidence type="ECO:0000256" key="9">
    <source>
        <dbReference type="SAM" id="MobiDB-lite"/>
    </source>
</evidence>
<evidence type="ECO:0000256" key="4">
    <source>
        <dbReference type="ARBA" id="ARBA00023125"/>
    </source>
</evidence>
<dbReference type="InterPro" id="IPR008422">
    <property type="entry name" value="KN_HD"/>
</dbReference>
<evidence type="ECO:0000256" key="7">
    <source>
        <dbReference type="ARBA" id="ARBA00023242"/>
    </source>
</evidence>
<dbReference type="Gene3D" id="1.10.10.60">
    <property type="entry name" value="Homeodomain-like"/>
    <property type="match status" value="1"/>
</dbReference>
<keyword evidence="5 8" id="KW-0371">Homeobox</keyword>
<dbReference type="SMART" id="SM00574">
    <property type="entry name" value="POX"/>
    <property type="match status" value="1"/>
</dbReference>
<organism evidence="11">
    <name type="scientific">Gymnema sylvestre</name>
    <name type="common">Gurmar</name>
    <name type="synonym">Periploca sylvestris</name>
    <dbReference type="NCBI Taxonomy" id="4068"/>
    <lineage>
        <taxon>Eukaryota</taxon>
        <taxon>Viridiplantae</taxon>
        <taxon>Streptophyta</taxon>
        <taxon>Embryophyta</taxon>
        <taxon>Tracheophyta</taxon>
        <taxon>Spermatophyta</taxon>
        <taxon>Magnoliopsida</taxon>
        <taxon>eudicotyledons</taxon>
        <taxon>Gunneridae</taxon>
        <taxon>Pentapetalae</taxon>
        <taxon>asterids</taxon>
        <taxon>lamiids</taxon>
        <taxon>Gentianales</taxon>
        <taxon>Apocynaceae</taxon>
        <taxon>Asclepiadoideae</taxon>
        <taxon>Marsdenieae</taxon>
        <taxon>Gymnema</taxon>
    </lineage>
</organism>
<feature type="compositionally biased region" description="Polar residues" evidence="9">
    <location>
        <begin position="530"/>
        <end position="544"/>
    </location>
</feature>
<feature type="compositionally biased region" description="Low complexity" evidence="9">
    <location>
        <begin position="222"/>
        <end position="237"/>
    </location>
</feature>
<feature type="region of interest" description="Disordered" evidence="9">
    <location>
        <begin position="180"/>
        <end position="237"/>
    </location>
</feature>
<keyword evidence="4 8" id="KW-0238">DNA-binding</keyword>
<keyword evidence="7 8" id="KW-0539">Nucleus</keyword>
<keyword evidence="6" id="KW-0804">Transcription</keyword>
<keyword evidence="3" id="KW-0805">Transcription regulation</keyword>
<dbReference type="EMBL" id="MT936859">
    <property type="protein sequence ID" value="URM60723.1"/>
    <property type="molecule type" value="mRNA"/>
</dbReference>
<feature type="compositionally biased region" description="Basic and acidic residues" evidence="9">
    <location>
        <begin position="308"/>
        <end position="321"/>
    </location>
</feature>
<evidence type="ECO:0000256" key="2">
    <source>
        <dbReference type="ARBA" id="ARBA00006454"/>
    </source>
</evidence>
<dbReference type="GO" id="GO:0003677">
    <property type="term" value="F:DNA binding"/>
    <property type="evidence" value="ECO:0007669"/>
    <property type="project" value="UniProtKB-UniRule"/>
</dbReference>
<comment type="similarity">
    <text evidence="2">Belongs to the TALE/BELL homeobox family.</text>
</comment>
<dbReference type="GO" id="GO:0005634">
    <property type="term" value="C:nucleus"/>
    <property type="evidence" value="ECO:0007669"/>
    <property type="project" value="UniProtKB-SubCell"/>
</dbReference>
<evidence type="ECO:0000256" key="1">
    <source>
        <dbReference type="ARBA" id="ARBA00004123"/>
    </source>
</evidence>
<dbReference type="SUPFAM" id="SSF46689">
    <property type="entry name" value="Homeodomain-like"/>
    <property type="match status" value="1"/>
</dbReference>